<evidence type="ECO:0000259" key="13">
    <source>
        <dbReference type="Pfam" id="PF00593"/>
    </source>
</evidence>
<dbReference type="SUPFAM" id="SSF56935">
    <property type="entry name" value="Porins"/>
    <property type="match status" value="1"/>
</dbReference>
<evidence type="ECO:0000256" key="2">
    <source>
        <dbReference type="ARBA" id="ARBA00009810"/>
    </source>
</evidence>
<feature type="domain" description="TonB-dependent receptor-like beta-barrel" evidence="13">
    <location>
        <begin position="288"/>
        <end position="774"/>
    </location>
</feature>
<keyword evidence="7 10" id="KW-0472">Membrane</keyword>
<dbReference type="Gene3D" id="2.170.130.10">
    <property type="entry name" value="TonB-dependent receptor, plug domain"/>
    <property type="match status" value="1"/>
</dbReference>
<reference evidence="15 16" key="1">
    <citation type="submission" date="2020-08" db="EMBL/GenBank/DDBJ databases">
        <title>Functional genomics of gut bacteria from endangered species of beetles.</title>
        <authorList>
            <person name="Carlos-Shanley C."/>
        </authorList>
    </citation>
    <scope>NUCLEOTIDE SEQUENCE [LARGE SCALE GENOMIC DNA]</scope>
    <source>
        <strain evidence="15 16">S00239</strain>
    </source>
</reference>
<dbReference type="Pfam" id="PF07715">
    <property type="entry name" value="Plug"/>
    <property type="match status" value="1"/>
</dbReference>
<dbReference type="PANTHER" id="PTHR47234:SF3">
    <property type="entry name" value="SECRETIN_TONB SHORT N-TERMINAL DOMAIN-CONTAINING PROTEIN"/>
    <property type="match status" value="1"/>
</dbReference>
<sequence length="815" mass="87279">MPKLKLKPTTQAALLLLALSQLTVQAQTPPPAQLEQVLVTGSRAKDRSLLNSAVPVDVLSQEDLQRAVAGDGNLAAALQTLLPSFNFPRQSNSGGGDHVRAAQLRGLSPDQVLVLVNGKRRHNSAIVNLESKTGKGTNPVDFNAIPFSAIQRIEVLRDGAGAQYGSDAIAGVINIILDEARSGGEIQGQVGGFHTRFEPTHETIQDGASRELRGKLGFKLGEAGFVRLGAEAAHRDHTNRAGADQLPPWEDQSPANLAFQGKRNYAPGEPESDQLALWLNSAYALGADAQAYAFATWQQRESLGAAYFRYPDSSANVKALYPQGYRPETTGKSRDLQIAAGLRGSLGADKAWDYDLSFNLGRNDFSYGLRNSLNVSLGAASPSQFQLGDFGTQHLGLSADFRRELALGLAKPATLALGLEARRESFRTRAGDAASYSVGPFDGTPGAQAGPGLQAGDAVDLSRQLIGAYADLSADLSQDLFANLALRADRYSDFGSALTAKLSGRYVLAQGLALRGAASSNFRAPSLAQTGFSFTVTDRGEGGSLSQVRTLPVGSAIAQALGAEQLKAENARNASLGLSWQPSKSASLSIDAFDVRVKDRITLSERLSNEALTQLVQTRFNVAGVNGVNFFTNAVDTHTRGIDLVGQWTQQGILGGELRWTLASSYNKTTLSHVRNTGAALKALGIDKPLVGLEESNTLTAAAPRDRHVIGANWHNSQWKLLARATRHGQTTRVFDFGGGYTPSQTYAAVWQLDLEAEVKLTRQFSLSLGGVNVTDRYPSRSVDDISYFGNFPYDVLSPVGFNGAFYYARARYSF</sequence>
<dbReference type="InterPro" id="IPR000531">
    <property type="entry name" value="Beta-barrel_TonB"/>
</dbReference>
<evidence type="ECO:0000256" key="9">
    <source>
        <dbReference type="ARBA" id="ARBA00023237"/>
    </source>
</evidence>
<dbReference type="InterPro" id="IPR012910">
    <property type="entry name" value="Plug_dom"/>
</dbReference>
<feature type="chain" id="PRO_5032282133" evidence="12">
    <location>
        <begin position="27"/>
        <end position="815"/>
    </location>
</feature>
<dbReference type="InterPro" id="IPR037066">
    <property type="entry name" value="Plug_dom_sf"/>
</dbReference>
<keyword evidence="8 15" id="KW-0675">Receptor</keyword>
<dbReference type="InterPro" id="IPR039426">
    <property type="entry name" value="TonB-dep_rcpt-like"/>
</dbReference>
<dbReference type="PANTHER" id="PTHR47234">
    <property type="match status" value="1"/>
</dbReference>
<accession>A0A840L922</accession>
<protein>
    <submittedName>
        <fullName evidence="15">Iron complex outermembrane receptor protein</fullName>
    </submittedName>
</protein>
<keyword evidence="16" id="KW-1185">Reference proteome</keyword>
<evidence type="ECO:0000313" key="16">
    <source>
        <dbReference type="Proteomes" id="UP000562027"/>
    </source>
</evidence>
<comment type="caution">
    <text evidence="15">The sequence shown here is derived from an EMBL/GenBank/DDBJ whole genome shotgun (WGS) entry which is preliminary data.</text>
</comment>
<keyword evidence="5 10" id="KW-0812">Transmembrane</keyword>
<feature type="signal peptide" evidence="12">
    <location>
        <begin position="1"/>
        <end position="26"/>
    </location>
</feature>
<evidence type="ECO:0000256" key="5">
    <source>
        <dbReference type="ARBA" id="ARBA00022692"/>
    </source>
</evidence>
<feature type="domain" description="TonB-dependent receptor plug" evidence="14">
    <location>
        <begin position="51"/>
        <end position="172"/>
    </location>
</feature>
<keyword evidence="3 10" id="KW-0813">Transport</keyword>
<evidence type="ECO:0000256" key="7">
    <source>
        <dbReference type="ARBA" id="ARBA00023136"/>
    </source>
</evidence>
<dbReference type="InterPro" id="IPR036942">
    <property type="entry name" value="Beta-barrel_TonB_sf"/>
</dbReference>
<evidence type="ECO:0000256" key="6">
    <source>
        <dbReference type="ARBA" id="ARBA00023077"/>
    </source>
</evidence>
<keyword evidence="4 10" id="KW-1134">Transmembrane beta strand</keyword>
<dbReference type="PROSITE" id="PS52016">
    <property type="entry name" value="TONB_DEPENDENT_REC_3"/>
    <property type="match status" value="1"/>
</dbReference>
<evidence type="ECO:0000313" key="15">
    <source>
        <dbReference type="EMBL" id="MBB4844670.1"/>
    </source>
</evidence>
<dbReference type="RefSeq" id="WP_184301412.1">
    <property type="nucleotide sequence ID" value="NZ_JACHLP010000006.1"/>
</dbReference>
<proteinExistence type="inferred from homology"/>
<name>A0A840L922_9BURK</name>
<keyword evidence="6 11" id="KW-0798">TonB box</keyword>
<evidence type="ECO:0000256" key="12">
    <source>
        <dbReference type="SAM" id="SignalP"/>
    </source>
</evidence>
<keyword evidence="12" id="KW-0732">Signal</keyword>
<keyword evidence="9 10" id="KW-0998">Cell outer membrane</keyword>
<evidence type="ECO:0000259" key="14">
    <source>
        <dbReference type="Pfam" id="PF07715"/>
    </source>
</evidence>
<evidence type="ECO:0000256" key="3">
    <source>
        <dbReference type="ARBA" id="ARBA00022448"/>
    </source>
</evidence>
<dbReference type="Proteomes" id="UP000562027">
    <property type="component" value="Unassembled WGS sequence"/>
</dbReference>
<comment type="subcellular location">
    <subcellularLocation>
        <location evidence="1 10">Cell outer membrane</location>
        <topology evidence="1 10">Multi-pass membrane protein</topology>
    </subcellularLocation>
</comment>
<evidence type="ECO:0000256" key="4">
    <source>
        <dbReference type="ARBA" id="ARBA00022452"/>
    </source>
</evidence>
<evidence type="ECO:0000256" key="8">
    <source>
        <dbReference type="ARBA" id="ARBA00023170"/>
    </source>
</evidence>
<dbReference type="CDD" id="cd01347">
    <property type="entry name" value="ligand_gated_channel"/>
    <property type="match status" value="1"/>
</dbReference>
<dbReference type="Pfam" id="PF00593">
    <property type="entry name" value="TonB_dep_Rec_b-barrel"/>
    <property type="match status" value="1"/>
</dbReference>
<dbReference type="Gene3D" id="2.40.170.20">
    <property type="entry name" value="TonB-dependent receptor, beta-barrel domain"/>
    <property type="match status" value="1"/>
</dbReference>
<evidence type="ECO:0000256" key="1">
    <source>
        <dbReference type="ARBA" id="ARBA00004571"/>
    </source>
</evidence>
<gene>
    <name evidence="15" type="ORF">HNP55_003214</name>
</gene>
<comment type="similarity">
    <text evidence="2 10 11">Belongs to the TonB-dependent receptor family.</text>
</comment>
<organism evidence="15 16">
    <name type="scientific">Roseateles oligotrophus</name>
    <dbReference type="NCBI Taxonomy" id="1769250"/>
    <lineage>
        <taxon>Bacteria</taxon>
        <taxon>Pseudomonadati</taxon>
        <taxon>Pseudomonadota</taxon>
        <taxon>Betaproteobacteria</taxon>
        <taxon>Burkholderiales</taxon>
        <taxon>Sphaerotilaceae</taxon>
        <taxon>Roseateles</taxon>
    </lineage>
</organism>
<evidence type="ECO:0000256" key="11">
    <source>
        <dbReference type="RuleBase" id="RU003357"/>
    </source>
</evidence>
<dbReference type="GO" id="GO:0009279">
    <property type="term" value="C:cell outer membrane"/>
    <property type="evidence" value="ECO:0007669"/>
    <property type="project" value="UniProtKB-SubCell"/>
</dbReference>
<dbReference type="AlphaFoldDB" id="A0A840L922"/>
<dbReference type="EMBL" id="JACHLP010000006">
    <property type="protein sequence ID" value="MBB4844670.1"/>
    <property type="molecule type" value="Genomic_DNA"/>
</dbReference>
<evidence type="ECO:0000256" key="10">
    <source>
        <dbReference type="PROSITE-ProRule" id="PRU01360"/>
    </source>
</evidence>